<dbReference type="InterPro" id="IPR051050">
    <property type="entry name" value="Lipid_II_flippase_MurJ/MviN"/>
</dbReference>
<gene>
    <name evidence="8" type="primary">murJ</name>
    <name evidence="9" type="ORF">UT76_C0002G0004</name>
</gene>
<evidence type="ECO:0000256" key="6">
    <source>
        <dbReference type="ARBA" id="ARBA00022989"/>
    </source>
</evidence>
<dbReference type="Proteomes" id="UP000034215">
    <property type="component" value="Unassembled WGS sequence"/>
</dbReference>
<feature type="transmembrane region" description="Helical" evidence="8">
    <location>
        <begin position="104"/>
        <end position="127"/>
    </location>
</feature>
<dbReference type="GO" id="GO:0009252">
    <property type="term" value="P:peptidoglycan biosynthetic process"/>
    <property type="evidence" value="ECO:0007669"/>
    <property type="project" value="UniProtKB-UniRule"/>
</dbReference>
<evidence type="ECO:0000313" key="9">
    <source>
        <dbReference type="EMBL" id="KKR44907.1"/>
    </source>
</evidence>
<dbReference type="GO" id="GO:0005886">
    <property type="term" value="C:plasma membrane"/>
    <property type="evidence" value="ECO:0007669"/>
    <property type="project" value="UniProtKB-SubCell"/>
</dbReference>
<feature type="transmembrane region" description="Helical" evidence="8">
    <location>
        <begin position="312"/>
        <end position="334"/>
    </location>
</feature>
<dbReference type="AlphaFoldDB" id="A0A0G0U435"/>
<feature type="transmembrane region" description="Helical" evidence="8">
    <location>
        <begin position="196"/>
        <end position="217"/>
    </location>
</feature>
<keyword evidence="6 8" id="KW-1133">Transmembrane helix</keyword>
<protein>
    <recommendedName>
        <fullName evidence="8">Probable lipid II flippase MurJ</fullName>
    </recommendedName>
</protein>
<sequence length="574" mass="62985">MEDLIAKGKKIINSQQNTILSAATLIMVMIAASMVLGLIRQRVLASYFDPESLSLFFAAFRLPDAIFQVLVFGTFSSAFIPVFTRTLKEGEAKAWQLAGKVVSIGLAIFFVAVAVIAIFAPQIYSVIAPGFDAVENEKVAFLARILFVAQGFFVVSYVLTGVLESLRRFLIPALAPIFYNLGIILGTVVLTPRLGLTAPAVGVVVGAFAHFIIQYPLSRKLGFRFTWDFKPDEGVEKIGQLAFPRVIDLAFDQIGKSAELFLASIISQASYTYYTFANSLQLLPVTLFGTSLAKAVLPMLSSAEDNNKFRKILLSAIYQAVFFTLPLAAALIALRIPVVRLVYGTKIFNWASTVQTGTVLSVFAVSIVFQTLMSILVRSFFALHDTKTPVKVSFVGLIILVATDFILVKGFHLGVWSLAAAFALSTLVEAVVLMILINKRIGKIVNLRFIAHTLKIFVASVISGGAMYFMLKIFDKSVWVKRLSFLGGIDATNNFPFEKFVLDTRYTGNLIILTVVTFLAGIIIYTLLSLLFKVDEAKYFLNLTKGIFLKKFPLPIPAKEEEPITSTSDTPSGT</sequence>
<dbReference type="EMBL" id="LBYA01000002">
    <property type="protein sequence ID" value="KKR44907.1"/>
    <property type="molecule type" value="Genomic_DNA"/>
</dbReference>
<reference evidence="9 10" key="1">
    <citation type="journal article" date="2015" name="Nature">
        <title>rRNA introns, odd ribosomes, and small enigmatic genomes across a large radiation of phyla.</title>
        <authorList>
            <person name="Brown C.T."/>
            <person name="Hug L.A."/>
            <person name="Thomas B.C."/>
            <person name="Sharon I."/>
            <person name="Castelle C.J."/>
            <person name="Singh A."/>
            <person name="Wilkins M.J."/>
            <person name="Williams K.H."/>
            <person name="Banfield J.F."/>
        </authorList>
    </citation>
    <scope>NUCLEOTIDE SEQUENCE [LARGE SCALE GENOMIC DNA]</scope>
</reference>
<dbReference type="PRINTS" id="PR01806">
    <property type="entry name" value="VIRFACTRMVIN"/>
</dbReference>
<dbReference type="GO" id="GO:0015648">
    <property type="term" value="F:lipid-linked peptidoglycan transporter activity"/>
    <property type="evidence" value="ECO:0007669"/>
    <property type="project" value="UniProtKB-UniRule"/>
</dbReference>
<feature type="transmembrane region" description="Helical" evidence="8">
    <location>
        <begin position="65"/>
        <end position="83"/>
    </location>
</feature>
<evidence type="ECO:0000256" key="4">
    <source>
        <dbReference type="ARBA" id="ARBA00022960"/>
    </source>
</evidence>
<comment type="function">
    <text evidence="8">Involved in peptidoglycan biosynthesis. Transports lipid-linked peptidoglycan precursors from the inner to the outer leaflet of the cytoplasmic membrane.</text>
</comment>
<dbReference type="PANTHER" id="PTHR47019">
    <property type="entry name" value="LIPID II FLIPPASE MURJ"/>
    <property type="match status" value="1"/>
</dbReference>
<keyword evidence="7 8" id="KW-0472">Membrane</keyword>
<comment type="similarity">
    <text evidence="8">Belongs to the MurJ/MviN family.</text>
</comment>
<keyword evidence="5 8" id="KW-0573">Peptidoglycan synthesis</keyword>
<name>A0A0G0U435_9BACT</name>
<evidence type="ECO:0000256" key="5">
    <source>
        <dbReference type="ARBA" id="ARBA00022984"/>
    </source>
</evidence>
<keyword evidence="3 8" id="KW-0812">Transmembrane</keyword>
<keyword evidence="4 8" id="KW-0133">Cell shape</keyword>
<evidence type="ECO:0000256" key="1">
    <source>
        <dbReference type="ARBA" id="ARBA00004651"/>
    </source>
</evidence>
<comment type="pathway">
    <text evidence="8">Cell wall biogenesis; peptidoglycan biosynthesis.</text>
</comment>
<dbReference type="GO" id="GO:0071555">
    <property type="term" value="P:cell wall organization"/>
    <property type="evidence" value="ECO:0007669"/>
    <property type="project" value="UniProtKB-KW"/>
</dbReference>
<feature type="transmembrane region" description="Helical" evidence="8">
    <location>
        <begin position="510"/>
        <end position="532"/>
    </location>
</feature>
<dbReference type="PANTHER" id="PTHR47019:SF1">
    <property type="entry name" value="LIPID II FLIPPASE MURJ"/>
    <property type="match status" value="1"/>
</dbReference>
<feature type="transmembrane region" description="Helical" evidence="8">
    <location>
        <begin position="389"/>
        <end position="408"/>
    </location>
</feature>
<evidence type="ECO:0000256" key="3">
    <source>
        <dbReference type="ARBA" id="ARBA00022692"/>
    </source>
</evidence>
<evidence type="ECO:0000256" key="7">
    <source>
        <dbReference type="ARBA" id="ARBA00023136"/>
    </source>
</evidence>
<keyword evidence="8" id="KW-0813">Transport</keyword>
<dbReference type="CDD" id="cd13123">
    <property type="entry name" value="MATE_MurJ_like"/>
    <property type="match status" value="1"/>
</dbReference>
<dbReference type="InterPro" id="IPR004268">
    <property type="entry name" value="MurJ"/>
</dbReference>
<feature type="transmembrane region" description="Helical" evidence="8">
    <location>
        <begin position="169"/>
        <end position="190"/>
    </location>
</feature>
<feature type="transmembrane region" description="Helical" evidence="8">
    <location>
        <begin position="354"/>
        <end position="377"/>
    </location>
</feature>
<feature type="transmembrane region" description="Helical" evidence="8">
    <location>
        <begin position="449"/>
        <end position="471"/>
    </location>
</feature>
<dbReference type="NCBIfam" id="TIGR01695">
    <property type="entry name" value="murJ_mviN"/>
    <property type="match status" value="1"/>
</dbReference>
<dbReference type="GO" id="GO:0034204">
    <property type="term" value="P:lipid translocation"/>
    <property type="evidence" value="ECO:0007669"/>
    <property type="project" value="TreeGrafter"/>
</dbReference>
<keyword evidence="2 8" id="KW-1003">Cell membrane</keyword>
<comment type="subcellular location">
    <subcellularLocation>
        <location evidence="1 8">Cell membrane</location>
        <topology evidence="1 8">Multi-pass membrane protein</topology>
    </subcellularLocation>
</comment>
<evidence type="ECO:0000256" key="2">
    <source>
        <dbReference type="ARBA" id="ARBA00022475"/>
    </source>
</evidence>
<evidence type="ECO:0000313" key="10">
    <source>
        <dbReference type="Proteomes" id="UP000034215"/>
    </source>
</evidence>
<organism evidence="9 10">
    <name type="scientific">Candidatus Woesebacteria bacterium GW2011_GWB1_40_12</name>
    <dbReference type="NCBI Taxonomy" id="1618576"/>
    <lineage>
        <taxon>Bacteria</taxon>
        <taxon>Candidatus Woeseibacteriota</taxon>
    </lineage>
</organism>
<feature type="transmembrane region" description="Helical" evidence="8">
    <location>
        <begin position="20"/>
        <end position="39"/>
    </location>
</feature>
<proteinExistence type="inferred from homology"/>
<dbReference type="GO" id="GO:0008360">
    <property type="term" value="P:regulation of cell shape"/>
    <property type="evidence" value="ECO:0007669"/>
    <property type="project" value="UniProtKB-KW"/>
</dbReference>
<evidence type="ECO:0000256" key="8">
    <source>
        <dbReference type="HAMAP-Rule" id="MF_02078"/>
    </source>
</evidence>
<feature type="transmembrane region" description="Helical" evidence="8">
    <location>
        <begin position="414"/>
        <end position="437"/>
    </location>
</feature>
<dbReference type="HAMAP" id="MF_02078">
    <property type="entry name" value="MurJ_MviN"/>
    <property type="match status" value="1"/>
</dbReference>
<keyword evidence="8" id="KW-0961">Cell wall biogenesis/degradation</keyword>
<dbReference type="Pfam" id="PF03023">
    <property type="entry name" value="MurJ"/>
    <property type="match status" value="1"/>
</dbReference>
<comment type="caution">
    <text evidence="9">The sequence shown here is derived from an EMBL/GenBank/DDBJ whole genome shotgun (WGS) entry which is preliminary data.</text>
</comment>
<feature type="transmembrane region" description="Helical" evidence="8">
    <location>
        <begin position="139"/>
        <end position="162"/>
    </location>
</feature>
<dbReference type="UniPathway" id="UPA00219"/>
<accession>A0A0G0U435</accession>